<feature type="transmembrane region" description="Helical" evidence="2">
    <location>
        <begin position="15"/>
        <end position="34"/>
    </location>
</feature>
<dbReference type="OrthoDB" id="5062115at2759"/>
<protein>
    <recommendedName>
        <fullName evidence="5">MFS transporter</fullName>
    </recommendedName>
</protein>
<organism evidence="3">
    <name type="scientific">Oppiella nova</name>
    <dbReference type="NCBI Taxonomy" id="334625"/>
    <lineage>
        <taxon>Eukaryota</taxon>
        <taxon>Metazoa</taxon>
        <taxon>Ecdysozoa</taxon>
        <taxon>Arthropoda</taxon>
        <taxon>Chelicerata</taxon>
        <taxon>Arachnida</taxon>
        <taxon>Acari</taxon>
        <taxon>Acariformes</taxon>
        <taxon>Sarcoptiformes</taxon>
        <taxon>Oribatida</taxon>
        <taxon>Brachypylina</taxon>
        <taxon>Oppioidea</taxon>
        <taxon>Oppiidae</taxon>
        <taxon>Oppiella</taxon>
    </lineage>
</organism>
<dbReference type="PANTHER" id="PTHR11388">
    <property type="entry name" value="ORGANIC ANION TRANSPORTER"/>
    <property type="match status" value="1"/>
</dbReference>
<keyword evidence="2" id="KW-0812">Transmembrane</keyword>
<dbReference type="GO" id="GO:0015347">
    <property type="term" value="F:sodium-independent organic anion transmembrane transporter activity"/>
    <property type="evidence" value="ECO:0007669"/>
    <property type="project" value="TreeGrafter"/>
</dbReference>
<proteinExistence type="predicted"/>
<dbReference type="Proteomes" id="UP000728032">
    <property type="component" value="Unassembled WGS sequence"/>
</dbReference>
<reference evidence="3" key="1">
    <citation type="submission" date="2020-11" db="EMBL/GenBank/DDBJ databases">
        <authorList>
            <person name="Tran Van P."/>
        </authorList>
    </citation>
    <scope>NUCLEOTIDE SEQUENCE</scope>
</reference>
<sequence length="157" mass="17486">MPYIDDSVQKNNSPLYFSFLTSLRLIGPAGGFILSSFSLRFYENPFYDPGFLLFIVTIPMFLFPKQLKTATVKAKDLKDNIEGLKGITAGVKRLAKNPIFMFHMIGGVFRYIGFGGYYINKTKYIESQFRQSSSSASFITGTTSVLPMAIGIILGGF</sequence>
<dbReference type="EMBL" id="OC956495">
    <property type="protein sequence ID" value="CAD7664877.1"/>
    <property type="molecule type" value="Genomic_DNA"/>
</dbReference>
<evidence type="ECO:0000256" key="2">
    <source>
        <dbReference type="SAM" id="Phobius"/>
    </source>
</evidence>
<dbReference type="InterPro" id="IPR036259">
    <property type="entry name" value="MFS_trans_sf"/>
</dbReference>
<dbReference type="Pfam" id="PF03137">
    <property type="entry name" value="OATP"/>
    <property type="match status" value="2"/>
</dbReference>
<feature type="transmembrane region" description="Helical" evidence="2">
    <location>
        <begin position="46"/>
        <end position="63"/>
    </location>
</feature>
<keyword evidence="1" id="KW-1015">Disulfide bond</keyword>
<dbReference type="AlphaFoldDB" id="A0A7R9R1D9"/>
<feature type="non-terminal residue" evidence="3">
    <location>
        <position position="1"/>
    </location>
</feature>
<keyword evidence="2" id="KW-1133">Transmembrane helix</keyword>
<dbReference type="GO" id="GO:0043252">
    <property type="term" value="P:sodium-independent organic anion transport"/>
    <property type="evidence" value="ECO:0007669"/>
    <property type="project" value="TreeGrafter"/>
</dbReference>
<evidence type="ECO:0008006" key="5">
    <source>
        <dbReference type="Google" id="ProtNLM"/>
    </source>
</evidence>
<evidence type="ECO:0000313" key="4">
    <source>
        <dbReference type="Proteomes" id="UP000728032"/>
    </source>
</evidence>
<dbReference type="Gene3D" id="1.20.1250.20">
    <property type="entry name" value="MFS general substrate transporter like domains"/>
    <property type="match status" value="1"/>
</dbReference>
<evidence type="ECO:0000313" key="3">
    <source>
        <dbReference type="EMBL" id="CAD7664877.1"/>
    </source>
</evidence>
<dbReference type="InterPro" id="IPR004156">
    <property type="entry name" value="OATP"/>
</dbReference>
<keyword evidence="4" id="KW-1185">Reference proteome</keyword>
<dbReference type="GO" id="GO:0016323">
    <property type="term" value="C:basolateral plasma membrane"/>
    <property type="evidence" value="ECO:0007669"/>
    <property type="project" value="TreeGrafter"/>
</dbReference>
<dbReference type="EMBL" id="CAJPVJ010041670">
    <property type="protein sequence ID" value="CAG2182014.1"/>
    <property type="molecule type" value="Genomic_DNA"/>
</dbReference>
<feature type="transmembrane region" description="Helical" evidence="2">
    <location>
        <begin position="99"/>
        <end position="120"/>
    </location>
</feature>
<accession>A0A7R9R1D9</accession>
<gene>
    <name evidence="3" type="ORF">ONB1V03_LOCUS21435</name>
</gene>
<keyword evidence="2" id="KW-0472">Membrane</keyword>
<evidence type="ECO:0000256" key="1">
    <source>
        <dbReference type="ARBA" id="ARBA00023157"/>
    </source>
</evidence>
<dbReference type="SUPFAM" id="SSF103473">
    <property type="entry name" value="MFS general substrate transporter"/>
    <property type="match status" value="1"/>
</dbReference>
<dbReference type="PANTHER" id="PTHR11388:SF76">
    <property type="entry name" value="SOLUTE CARRIER ORGANIC ANION TRANSPORTER FAMILY MEMBER"/>
    <property type="match status" value="1"/>
</dbReference>
<feature type="transmembrane region" description="Helical" evidence="2">
    <location>
        <begin position="132"/>
        <end position="154"/>
    </location>
</feature>
<name>A0A7R9R1D9_9ACAR</name>